<keyword evidence="3" id="KW-1185">Reference proteome</keyword>
<accession>A0ABV6SC03</accession>
<dbReference type="PANTHER" id="PTHR18640:SF5">
    <property type="entry name" value="SODIUM_BILE ACID COTRANSPORTER 7"/>
    <property type="match status" value="1"/>
</dbReference>
<name>A0ABV6SC03_9SPHN</name>
<feature type="transmembrane region" description="Helical" evidence="1">
    <location>
        <begin position="106"/>
        <end position="126"/>
    </location>
</feature>
<feature type="transmembrane region" description="Helical" evidence="1">
    <location>
        <begin position="171"/>
        <end position="194"/>
    </location>
</feature>
<dbReference type="EMBL" id="JBHLTM010000075">
    <property type="protein sequence ID" value="MFC0686785.1"/>
    <property type="molecule type" value="Genomic_DNA"/>
</dbReference>
<feature type="transmembrane region" description="Helical" evidence="1">
    <location>
        <begin position="12"/>
        <end position="30"/>
    </location>
</feature>
<dbReference type="Proteomes" id="UP001589858">
    <property type="component" value="Unassembled WGS sequence"/>
</dbReference>
<sequence length="334" mass="35392">MTLLTTIRSRLDPYLLLLIGTVALAALLPATGRASGVVDLAVNLAVALLFLLYGARLKPQAIWSGLSHWRLQALIFASTYILFPLIGIVLTWLLRGHLPGDIVTGLLFLCLLPSTVQSSIAFTAIARGNVPGALCSASLSNVLGVFLTPILVSQLLPAASGGFSLQALEDIALQILLPFVVGQALRPWIGAWLARHALLTAVVDRGSVLVVVYAAFSAGMVAGIWHQLSPASIALVLLIDLAVLALVLLATTWASRALAFAKEDEIAIVFCGSKKSMAGGIPMAAILFPGHAVGLIVLPLMLFHQAQLFVCAGLARRYGRRQEPASERRPLAYS</sequence>
<feature type="transmembrane region" description="Helical" evidence="1">
    <location>
        <begin position="206"/>
        <end position="225"/>
    </location>
</feature>
<dbReference type="PIRSF" id="PIRSF026166">
    <property type="entry name" value="UCP026166"/>
    <property type="match status" value="1"/>
</dbReference>
<feature type="transmembrane region" description="Helical" evidence="1">
    <location>
        <begin position="266"/>
        <end position="288"/>
    </location>
</feature>
<feature type="transmembrane region" description="Helical" evidence="1">
    <location>
        <begin position="231"/>
        <end position="254"/>
    </location>
</feature>
<dbReference type="InterPro" id="IPR016833">
    <property type="entry name" value="Put_Na-Bile_cotransptr"/>
</dbReference>
<feature type="transmembrane region" description="Helical" evidence="1">
    <location>
        <begin position="36"/>
        <end position="53"/>
    </location>
</feature>
<dbReference type="Gene3D" id="1.20.1530.20">
    <property type="match status" value="1"/>
</dbReference>
<gene>
    <name evidence="2" type="ORF">ACFFF8_19555</name>
</gene>
<keyword evidence="1" id="KW-0812">Transmembrane</keyword>
<protein>
    <submittedName>
        <fullName evidence="2">Bile acid:sodium symporter family protein</fullName>
    </submittedName>
</protein>
<keyword evidence="1" id="KW-0472">Membrane</keyword>
<dbReference type="PANTHER" id="PTHR18640">
    <property type="entry name" value="SOLUTE CARRIER FAMILY 10 MEMBER 7"/>
    <property type="match status" value="1"/>
</dbReference>
<evidence type="ECO:0000256" key="1">
    <source>
        <dbReference type="SAM" id="Phobius"/>
    </source>
</evidence>
<keyword evidence="1" id="KW-1133">Transmembrane helix</keyword>
<dbReference type="InterPro" id="IPR038770">
    <property type="entry name" value="Na+/solute_symporter_sf"/>
</dbReference>
<feature type="transmembrane region" description="Helical" evidence="1">
    <location>
        <begin position="138"/>
        <end position="159"/>
    </location>
</feature>
<evidence type="ECO:0000313" key="2">
    <source>
        <dbReference type="EMBL" id="MFC0686785.1"/>
    </source>
</evidence>
<dbReference type="RefSeq" id="WP_267218587.1">
    <property type="nucleotide sequence ID" value="NZ_JAPCWC010000001.1"/>
</dbReference>
<proteinExistence type="predicted"/>
<evidence type="ECO:0000313" key="3">
    <source>
        <dbReference type="Proteomes" id="UP001589858"/>
    </source>
</evidence>
<comment type="caution">
    <text evidence="2">The sequence shown here is derived from an EMBL/GenBank/DDBJ whole genome shotgun (WGS) entry which is preliminary data.</text>
</comment>
<reference evidence="2 3" key="1">
    <citation type="submission" date="2024-09" db="EMBL/GenBank/DDBJ databases">
        <authorList>
            <person name="Sun Q."/>
            <person name="Mori K."/>
        </authorList>
    </citation>
    <scope>NUCLEOTIDE SEQUENCE [LARGE SCALE GENOMIC DNA]</scope>
    <source>
        <strain evidence="2 3">CICC 11035S</strain>
    </source>
</reference>
<dbReference type="Pfam" id="PF13593">
    <property type="entry name" value="SBF_like"/>
    <property type="match status" value="1"/>
</dbReference>
<organism evidence="2 3">
    <name type="scientific">Novosphingobium clariflavum</name>
    <dbReference type="NCBI Taxonomy" id="2029884"/>
    <lineage>
        <taxon>Bacteria</taxon>
        <taxon>Pseudomonadati</taxon>
        <taxon>Pseudomonadota</taxon>
        <taxon>Alphaproteobacteria</taxon>
        <taxon>Sphingomonadales</taxon>
        <taxon>Sphingomonadaceae</taxon>
        <taxon>Novosphingobium</taxon>
    </lineage>
</organism>
<feature type="transmembrane region" description="Helical" evidence="1">
    <location>
        <begin position="73"/>
        <end position="94"/>
    </location>
</feature>